<organism evidence="1 2">
    <name type="scientific">Pseudoruegeria aquimaris</name>
    <dbReference type="NCBI Taxonomy" id="393663"/>
    <lineage>
        <taxon>Bacteria</taxon>
        <taxon>Pseudomonadati</taxon>
        <taxon>Pseudomonadota</taxon>
        <taxon>Alphaproteobacteria</taxon>
        <taxon>Rhodobacterales</taxon>
        <taxon>Roseobacteraceae</taxon>
        <taxon>Pseudoruegeria</taxon>
    </lineage>
</organism>
<evidence type="ECO:0000313" key="2">
    <source>
        <dbReference type="Proteomes" id="UP000193409"/>
    </source>
</evidence>
<protein>
    <submittedName>
        <fullName evidence="1">Uncharacterized protein</fullName>
    </submittedName>
</protein>
<evidence type="ECO:0000313" key="1">
    <source>
        <dbReference type="EMBL" id="SLN10745.1"/>
    </source>
</evidence>
<dbReference type="Proteomes" id="UP000193409">
    <property type="component" value="Unassembled WGS sequence"/>
</dbReference>
<gene>
    <name evidence="1" type="ORF">PSA7680_00068</name>
</gene>
<dbReference type="OrthoDB" id="7745249at2"/>
<reference evidence="1 2" key="1">
    <citation type="submission" date="2017-03" db="EMBL/GenBank/DDBJ databases">
        <authorList>
            <person name="Afonso C.L."/>
            <person name="Miller P.J."/>
            <person name="Scott M.A."/>
            <person name="Spackman E."/>
            <person name="Goraichik I."/>
            <person name="Dimitrov K.M."/>
            <person name="Suarez D.L."/>
            <person name="Swayne D.E."/>
        </authorList>
    </citation>
    <scope>NUCLEOTIDE SEQUENCE [LARGE SCALE GENOMIC DNA]</scope>
    <source>
        <strain evidence="1 2">CECT 7680</strain>
    </source>
</reference>
<dbReference type="AlphaFoldDB" id="A0A1Y5R772"/>
<dbReference type="RefSeq" id="WP_085866674.1">
    <property type="nucleotide sequence ID" value="NZ_FWFQ01000001.1"/>
</dbReference>
<proteinExistence type="predicted"/>
<keyword evidence="2" id="KW-1185">Reference proteome</keyword>
<accession>A0A1Y5R772</accession>
<sequence>MNDLTPSRPSAPQVADRLAAVIAAVDAHFGEGYARENPALVASLVQSASIDAAVAAGEKAHGEAMGLAREVTRDVCETLLKLKPRFFG</sequence>
<dbReference type="EMBL" id="FWFQ01000001">
    <property type="protein sequence ID" value="SLN10745.1"/>
    <property type="molecule type" value="Genomic_DNA"/>
</dbReference>
<name>A0A1Y5R772_9RHOB</name>